<accession>A0AAI8VPF2</accession>
<protein>
    <submittedName>
        <fullName evidence="2">Uu.00g095030.m01.CDS01</fullName>
    </submittedName>
</protein>
<dbReference type="AlphaFoldDB" id="A0AAI8VPF2"/>
<evidence type="ECO:0000313" key="3">
    <source>
        <dbReference type="Proteomes" id="UP001295740"/>
    </source>
</evidence>
<evidence type="ECO:0000256" key="1">
    <source>
        <dbReference type="SAM" id="MobiDB-lite"/>
    </source>
</evidence>
<dbReference type="EMBL" id="CAUWAG010000010">
    <property type="protein sequence ID" value="CAJ2508317.1"/>
    <property type="molecule type" value="Genomic_DNA"/>
</dbReference>
<sequence length="129" mass="12957">MALVEASRLACLKLPAVPAIESHNSNKDDDDGAGAASVPILGFGRAIYSADTSGPSEISCRSATQCGTSPGTGDPAYCCCAASPGSGPAAGAAARHPGAAGRAGIDDHNDKDYSLTRGDYNNEDNYHDG</sequence>
<feature type="compositionally biased region" description="Low complexity" evidence="1">
    <location>
        <begin position="85"/>
        <end position="103"/>
    </location>
</feature>
<reference evidence="2" key="1">
    <citation type="submission" date="2023-10" db="EMBL/GenBank/DDBJ databases">
        <authorList>
            <person name="Hackl T."/>
        </authorList>
    </citation>
    <scope>NUCLEOTIDE SEQUENCE</scope>
</reference>
<proteinExistence type="predicted"/>
<feature type="region of interest" description="Disordered" evidence="1">
    <location>
        <begin position="52"/>
        <end position="71"/>
    </location>
</feature>
<feature type="region of interest" description="Disordered" evidence="1">
    <location>
        <begin position="85"/>
        <end position="129"/>
    </location>
</feature>
<name>A0AAI8VPF2_9PEZI</name>
<comment type="caution">
    <text evidence="2">The sequence shown here is derived from an EMBL/GenBank/DDBJ whole genome shotgun (WGS) entry which is preliminary data.</text>
</comment>
<keyword evidence="3" id="KW-1185">Reference proteome</keyword>
<organism evidence="2 3">
    <name type="scientific">Anthostomella pinea</name>
    <dbReference type="NCBI Taxonomy" id="933095"/>
    <lineage>
        <taxon>Eukaryota</taxon>
        <taxon>Fungi</taxon>
        <taxon>Dikarya</taxon>
        <taxon>Ascomycota</taxon>
        <taxon>Pezizomycotina</taxon>
        <taxon>Sordariomycetes</taxon>
        <taxon>Xylariomycetidae</taxon>
        <taxon>Xylariales</taxon>
        <taxon>Xylariaceae</taxon>
        <taxon>Anthostomella</taxon>
    </lineage>
</organism>
<gene>
    <name evidence="2" type="ORF">KHLLAP_LOCUS8785</name>
</gene>
<feature type="compositionally biased region" description="Basic and acidic residues" evidence="1">
    <location>
        <begin position="104"/>
        <end position="114"/>
    </location>
</feature>
<dbReference type="Proteomes" id="UP001295740">
    <property type="component" value="Unassembled WGS sequence"/>
</dbReference>
<evidence type="ECO:0000313" key="2">
    <source>
        <dbReference type="EMBL" id="CAJ2508317.1"/>
    </source>
</evidence>